<dbReference type="SUPFAM" id="SSF48403">
    <property type="entry name" value="Ankyrin repeat"/>
    <property type="match status" value="1"/>
</dbReference>
<feature type="compositionally biased region" description="Basic residues" evidence="7">
    <location>
        <begin position="18"/>
        <end position="28"/>
    </location>
</feature>
<dbReference type="AlphaFoldDB" id="A0A9N8DES7"/>
<dbReference type="Proteomes" id="UP001153069">
    <property type="component" value="Unassembled WGS sequence"/>
</dbReference>
<evidence type="ECO:0000313" key="10">
    <source>
        <dbReference type="Proteomes" id="UP001153069"/>
    </source>
</evidence>
<feature type="domain" description="MYND-type" evidence="8">
    <location>
        <begin position="413"/>
        <end position="460"/>
    </location>
</feature>
<evidence type="ECO:0000256" key="2">
    <source>
        <dbReference type="ARBA" id="ARBA00022737"/>
    </source>
</evidence>
<evidence type="ECO:0000256" key="7">
    <source>
        <dbReference type="SAM" id="MobiDB-lite"/>
    </source>
</evidence>
<evidence type="ECO:0000313" key="9">
    <source>
        <dbReference type="EMBL" id="CAB9501663.1"/>
    </source>
</evidence>
<evidence type="ECO:0000256" key="1">
    <source>
        <dbReference type="ARBA" id="ARBA00022723"/>
    </source>
</evidence>
<comment type="caution">
    <text evidence="9">The sequence shown here is derived from an EMBL/GenBank/DDBJ whole genome shotgun (WGS) entry which is preliminary data.</text>
</comment>
<dbReference type="EMBL" id="CAICTM010000113">
    <property type="protein sequence ID" value="CAB9501663.1"/>
    <property type="molecule type" value="Genomic_DNA"/>
</dbReference>
<dbReference type="Pfam" id="PF01753">
    <property type="entry name" value="zf-MYND"/>
    <property type="match status" value="1"/>
</dbReference>
<keyword evidence="10" id="KW-1185">Reference proteome</keyword>
<dbReference type="SMART" id="SM00248">
    <property type="entry name" value="ANK"/>
    <property type="match status" value="6"/>
</dbReference>
<protein>
    <submittedName>
        <fullName evidence="9">To ankyrin repeat protein</fullName>
    </submittedName>
</protein>
<keyword evidence="4" id="KW-0862">Zinc</keyword>
<keyword evidence="3 6" id="KW-0863">Zinc-finger</keyword>
<dbReference type="InterPro" id="IPR036770">
    <property type="entry name" value="Ankyrin_rpt-contain_sf"/>
</dbReference>
<dbReference type="InterPro" id="IPR051637">
    <property type="entry name" value="Ank_repeat_dom-contain_49"/>
</dbReference>
<evidence type="ECO:0000259" key="8">
    <source>
        <dbReference type="PROSITE" id="PS50865"/>
    </source>
</evidence>
<dbReference type="PROSITE" id="PS50865">
    <property type="entry name" value="ZF_MYND_2"/>
    <property type="match status" value="1"/>
</dbReference>
<keyword evidence="1" id="KW-0479">Metal-binding</keyword>
<dbReference type="PANTHER" id="PTHR24180">
    <property type="entry name" value="CYCLIN-DEPENDENT KINASE INHIBITOR 2C-RELATED"/>
    <property type="match status" value="1"/>
</dbReference>
<keyword evidence="2" id="KW-0677">Repeat</keyword>
<dbReference type="Pfam" id="PF00023">
    <property type="entry name" value="Ank"/>
    <property type="match status" value="2"/>
</dbReference>
<evidence type="ECO:0000256" key="4">
    <source>
        <dbReference type="ARBA" id="ARBA00022833"/>
    </source>
</evidence>
<evidence type="ECO:0000256" key="3">
    <source>
        <dbReference type="ARBA" id="ARBA00022771"/>
    </source>
</evidence>
<name>A0A9N8DES7_9STRA</name>
<reference evidence="9" key="1">
    <citation type="submission" date="2020-06" db="EMBL/GenBank/DDBJ databases">
        <authorList>
            <consortium name="Plant Systems Biology data submission"/>
        </authorList>
    </citation>
    <scope>NUCLEOTIDE SEQUENCE</scope>
    <source>
        <strain evidence="9">D6</strain>
    </source>
</reference>
<evidence type="ECO:0000256" key="6">
    <source>
        <dbReference type="PROSITE-ProRule" id="PRU00134"/>
    </source>
</evidence>
<proteinExistence type="predicted"/>
<dbReference type="OrthoDB" id="3564374at2759"/>
<dbReference type="InterPro" id="IPR002110">
    <property type="entry name" value="Ankyrin_rpt"/>
</dbReference>
<organism evidence="9 10">
    <name type="scientific">Seminavis robusta</name>
    <dbReference type="NCBI Taxonomy" id="568900"/>
    <lineage>
        <taxon>Eukaryota</taxon>
        <taxon>Sar</taxon>
        <taxon>Stramenopiles</taxon>
        <taxon>Ochrophyta</taxon>
        <taxon>Bacillariophyta</taxon>
        <taxon>Bacillariophyceae</taxon>
        <taxon>Bacillariophycidae</taxon>
        <taxon>Naviculales</taxon>
        <taxon>Naviculaceae</taxon>
        <taxon>Seminavis</taxon>
    </lineage>
</organism>
<gene>
    <name evidence="9" type="ORF">SEMRO_114_G056560.1</name>
</gene>
<sequence length="465" mass="52093">MSAEGGESKALSAEDKKKKLNAKNRSRSRSMSMERKYRGVKLTDEMIAEDPVLAGVFDAANEDDINKVEEIMEHIEDRYRPRRPADRFVDPNGDTCLILAIQHGYKEMVDMLIDDFKANVNAKWSPLVAEFEDSNIQPLHLSIIALAKINENNESDELREHRQDIVLKLIDAGADVNCLSIKGTPLMLALNGNCIPRDDWDFLKELVDLLLDRGADPNLMGDEPTNCSHPLNGACFMAFFGTEELRLEIVEKMLDHGADPGMYAPGGGGQVSTPLHNAVTRRQWQVVELLLTFQQGQVAVNNTLIDITPENGCTALFLSLNDPKIEGRHNQVRKTVSLLLRYGADIHIANADGIPPYHGLEVMKTPKMQALKTLVDEAPVPTGDNLEEVHDYWTAPAMDEWVGSVGDYRDVQCPVCLAWRDDKQQEQEGADFSLCSRCGQQCYCSRDCQKLHWPIHKQLCAPRDD</sequence>
<feature type="region of interest" description="Disordered" evidence="7">
    <location>
        <begin position="1"/>
        <end position="35"/>
    </location>
</feature>
<accession>A0A9N8DES7</accession>
<evidence type="ECO:0000256" key="5">
    <source>
        <dbReference type="ARBA" id="ARBA00023043"/>
    </source>
</evidence>
<dbReference type="InterPro" id="IPR002893">
    <property type="entry name" value="Znf_MYND"/>
</dbReference>
<dbReference type="GO" id="GO:0008270">
    <property type="term" value="F:zinc ion binding"/>
    <property type="evidence" value="ECO:0007669"/>
    <property type="project" value="UniProtKB-KW"/>
</dbReference>
<dbReference type="Gene3D" id="6.10.140.2220">
    <property type="match status" value="1"/>
</dbReference>
<dbReference type="Gene3D" id="1.25.40.20">
    <property type="entry name" value="Ankyrin repeat-containing domain"/>
    <property type="match status" value="2"/>
</dbReference>
<keyword evidence="5" id="KW-0040">ANK repeat</keyword>
<dbReference type="SUPFAM" id="SSF144232">
    <property type="entry name" value="HIT/MYND zinc finger-like"/>
    <property type="match status" value="1"/>
</dbReference>
<dbReference type="PANTHER" id="PTHR24180:SF45">
    <property type="entry name" value="POLY [ADP-RIBOSE] POLYMERASE TANKYRASE"/>
    <property type="match status" value="1"/>
</dbReference>